<organism evidence="1 2">
    <name type="scientific">Portunus trituberculatus</name>
    <name type="common">Swimming crab</name>
    <name type="synonym">Neptunus trituberculatus</name>
    <dbReference type="NCBI Taxonomy" id="210409"/>
    <lineage>
        <taxon>Eukaryota</taxon>
        <taxon>Metazoa</taxon>
        <taxon>Ecdysozoa</taxon>
        <taxon>Arthropoda</taxon>
        <taxon>Crustacea</taxon>
        <taxon>Multicrustacea</taxon>
        <taxon>Malacostraca</taxon>
        <taxon>Eumalacostraca</taxon>
        <taxon>Eucarida</taxon>
        <taxon>Decapoda</taxon>
        <taxon>Pleocyemata</taxon>
        <taxon>Brachyura</taxon>
        <taxon>Eubrachyura</taxon>
        <taxon>Portunoidea</taxon>
        <taxon>Portunidae</taxon>
        <taxon>Portuninae</taxon>
        <taxon>Portunus</taxon>
    </lineage>
</organism>
<gene>
    <name evidence="1" type="ORF">E2C01_010948</name>
</gene>
<protein>
    <submittedName>
        <fullName evidence="1">Uncharacterized protein</fullName>
    </submittedName>
</protein>
<sequence length="74" mass="8060">MAFIFAVRGVRGGEDAMLSRTSCTPPIASTSQASFPHLSAITRPPFPSSITPAEVRVIHHGTTERKDFGKYGQW</sequence>
<proteinExistence type="predicted"/>
<comment type="caution">
    <text evidence="1">The sequence shown here is derived from an EMBL/GenBank/DDBJ whole genome shotgun (WGS) entry which is preliminary data.</text>
</comment>
<dbReference type="Proteomes" id="UP000324222">
    <property type="component" value="Unassembled WGS sequence"/>
</dbReference>
<evidence type="ECO:0000313" key="2">
    <source>
        <dbReference type="Proteomes" id="UP000324222"/>
    </source>
</evidence>
<reference evidence="1 2" key="1">
    <citation type="submission" date="2019-05" db="EMBL/GenBank/DDBJ databases">
        <title>Another draft genome of Portunus trituberculatus and its Hox gene families provides insights of decapod evolution.</title>
        <authorList>
            <person name="Jeong J.-H."/>
            <person name="Song I."/>
            <person name="Kim S."/>
            <person name="Choi T."/>
            <person name="Kim D."/>
            <person name="Ryu S."/>
            <person name="Kim W."/>
        </authorList>
    </citation>
    <scope>NUCLEOTIDE SEQUENCE [LARGE SCALE GENOMIC DNA]</scope>
    <source>
        <tissue evidence="1">Muscle</tissue>
    </source>
</reference>
<dbReference type="AlphaFoldDB" id="A0A5B7D9Q6"/>
<accession>A0A5B7D9Q6</accession>
<keyword evidence="2" id="KW-1185">Reference proteome</keyword>
<evidence type="ECO:0000313" key="1">
    <source>
        <dbReference type="EMBL" id="MPC18074.1"/>
    </source>
</evidence>
<name>A0A5B7D9Q6_PORTR</name>
<dbReference type="EMBL" id="VSRR010000645">
    <property type="protein sequence ID" value="MPC18074.1"/>
    <property type="molecule type" value="Genomic_DNA"/>
</dbReference>